<comment type="cofactor">
    <cofactor evidence="7">
        <name>Zn(2+)</name>
        <dbReference type="ChEBI" id="CHEBI:29105"/>
    </cofactor>
    <cofactor evidence="7">
        <name>Fe(3+)</name>
        <dbReference type="ChEBI" id="CHEBI:29034"/>
    </cofactor>
    <text evidence="7">Binds 1 zinc or iron ion per subunit.</text>
</comment>
<protein>
    <recommendedName>
        <fullName evidence="1 7">Imidazolonepropionase</fullName>
        <ecNumber evidence="1 7">3.5.2.7</ecNumber>
    </recommendedName>
    <alternativeName>
        <fullName evidence="7">Imidazolone-5-propionate hydrolase</fullName>
    </alternativeName>
</protein>
<dbReference type="KEGG" id="bsan:CHH28_03720"/>
<feature type="binding site" evidence="7">
    <location>
        <position position="337"/>
    </location>
    <ligand>
        <name>N-formimidoyl-L-glutamate</name>
        <dbReference type="ChEBI" id="CHEBI:58928"/>
    </ligand>
</feature>
<keyword evidence="3 7" id="KW-0378">Hydrolase</keyword>
<feature type="binding site" evidence="7">
    <location>
        <position position="333"/>
    </location>
    <ligand>
        <name>Zn(2+)</name>
        <dbReference type="ChEBI" id="CHEBI:29105"/>
    </ligand>
</feature>
<comment type="catalytic activity">
    <reaction evidence="7">
        <text>4-imidazolone-5-propanoate + H2O = N-formimidoyl-L-glutamate</text>
        <dbReference type="Rhea" id="RHEA:23660"/>
        <dbReference type="ChEBI" id="CHEBI:15377"/>
        <dbReference type="ChEBI" id="CHEBI:58928"/>
        <dbReference type="ChEBI" id="CHEBI:77893"/>
        <dbReference type="EC" id="3.5.2.7"/>
    </reaction>
</comment>
<dbReference type="InterPro" id="IPR032466">
    <property type="entry name" value="Metal_Hydrolase"/>
</dbReference>
<dbReference type="CDD" id="cd01296">
    <property type="entry name" value="Imidazolone-5PH"/>
    <property type="match status" value="1"/>
</dbReference>
<comment type="function">
    <text evidence="7">Catalyzes the hydrolytic cleavage of the carbon-nitrogen bond in imidazolone-5-propanoate to yield N-formimidoyl-L-glutamate. It is the third step in the universal histidine degradation pathway.</text>
</comment>
<comment type="similarity">
    <text evidence="7">Belongs to the metallo-dependent hydrolases superfamily. HutI family.</text>
</comment>
<dbReference type="UniPathway" id="UPA00379">
    <property type="reaction ID" value="UER00551"/>
</dbReference>
<feature type="binding site" evidence="7">
    <location>
        <position position="263"/>
    </location>
    <ligand>
        <name>4-imidazolone-5-propanoate</name>
        <dbReference type="ChEBI" id="CHEBI:77893"/>
    </ligand>
</feature>
<feature type="binding site" evidence="7">
    <location>
        <position position="159"/>
    </location>
    <ligand>
        <name>N-formimidoyl-L-glutamate</name>
        <dbReference type="ChEBI" id="CHEBI:58928"/>
    </ligand>
</feature>
<evidence type="ECO:0000256" key="6">
    <source>
        <dbReference type="ARBA" id="ARBA00023004"/>
    </source>
</evidence>
<dbReference type="InterPro" id="IPR005920">
    <property type="entry name" value="HutI"/>
</dbReference>
<evidence type="ECO:0000256" key="5">
    <source>
        <dbReference type="ARBA" id="ARBA00022833"/>
    </source>
</evidence>
<evidence type="ECO:0000259" key="8">
    <source>
        <dbReference type="Pfam" id="PF01979"/>
    </source>
</evidence>
<dbReference type="OrthoDB" id="9776455at2"/>
<evidence type="ECO:0000313" key="10">
    <source>
        <dbReference type="Proteomes" id="UP000202440"/>
    </source>
</evidence>
<dbReference type="EMBL" id="CP022530">
    <property type="protein sequence ID" value="ASP37835.1"/>
    <property type="molecule type" value="Genomic_DNA"/>
</dbReference>
<comment type="pathway">
    <text evidence="7">Amino-acid degradation; L-histidine degradation into L-glutamate; N-formimidoyl-L-glutamate from L-histidine: step 3/3.</text>
</comment>
<dbReference type="AlphaFoldDB" id="A0A222FFI0"/>
<evidence type="ECO:0000256" key="2">
    <source>
        <dbReference type="ARBA" id="ARBA00022723"/>
    </source>
</evidence>
<gene>
    <name evidence="7" type="primary">hutI</name>
    <name evidence="9" type="ORF">CHH28_03720</name>
</gene>
<name>A0A222FFI0_9GAMM</name>
<reference evidence="9 10" key="1">
    <citation type="submission" date="2017-07" db="EMBL/GenBank/DDBJ databases">
        <title>Annotated genome sequence of Bacterioplanes sanyensis isolated from Red Sea.</title>
        <authorList>
            <person name="Rehman Z.U."/>
        </authorList>
    </citation>
    <scope>NUCLEOTIDE SEQUENCE [LARGE SCALE GENOMIC DNA]</scope>
    <source>
        <strain evidence="9 10">NV9</strain>
    </source>
</reference>
<feature type="binding site" evidence="7">
    <location>
        <position position="159"/>
    </location>
    <ligand>
        <name>4-imidazolone-5-propanoate</name>
        <dbReference type="ChEBI" id="CHEBI:77893"/>
    </ligand>
</feature>
<evidence type="ECO:0000313" key="9">
    <source>
        <dbReference type="EMBL" id="ASP37835.1"/>
    </source>
</evidence>
<dbReference type="PANTHER" id="PTHR42752">
    <property type="entry name" value="IMIDAZOLONEPROPIONASE"/>
    <property type="match status" value="1"/>
</dbReference>
<feature type="binding site" evidence="7">
    <location>
        <position position="96"/>
    </location>
    <ligand>
        <name>4-imidazolone-5-propanoate</name>
        <dbReference type="ChEBI" id="CHEBI:77893"/>
    </ligand>
</feature>
<feature type="binding site" evidence="7">
    <location>
        <position position="87"/>
    </location>
    <ligand>
        <name>Fe(3+)</name>
        <dbReference type="ChEBI" id="CHEBI:29034"/>
    </ligand>
</feature>
<dbReference type="Gene3D" id="3.20.20.140">
    <property type="entry name" value="Metal-dependent hydrolases"/>
    <property type="match status" value="1"/>
</dbReference>
<keyword evidence="2 7" id="KW-0479">Metal-binding</keyword>
<dbReference type="RefSeq" id="WP_094059044.1">
    <property type="nucleotide sequence ID" value="NZ_CP022530.1"/>
</dbReference>
<dbReference type="GO" id="GO:0019557">
    <property type="term" value="P:L-histidine catabolic process to glutamate and formate"/>
    <property type="evidence" value="ECO:0007669"/>
    <property type="project" value="UniProtKB-UniPathway"/>
</dbReference>
<dbReference type="Proteomes" id="UP000202440">
    <property type="component" value="Chromosome"/>
</dbReference>
<feature type="domain" description="Amidohydrolase-related" evidence="8">
    <location>
        <begin position="79"/>
        <end position="418"/>
    </location>
</feature>
<proteinExistence type="inferred from homology"/>
<evidence type="ECO:0000256" key="7">
    <source>
        <dbReference type="HAMAP-Rule" id="MF_00372"/>
    </source>
</evidence>
<feature type="binding site" evidence="7">
    <location>
        <position position="338"/>
    </location>
    <ligand>
        <name>4-imidazolone-5-propanoate</name>
        <dbReference type="ChEBI" id="CHEBI:77893"/>
    </ligand>
</feature>
<accession>A0A222FFI0</accession>
<dbReference type="PANTHER" id="PTHR42752:SF1">
    <property type="entry name" value="IMIDAZOLONEPROPIONASE-RELATED"/>
    <property type="match status" value="1"/>
</dbReference>
<dbReference type="InterPro" id="IPR011059">
    <property type="entry name" value="Metal-dep_hydrolase_composite"/>
</dbReference>
<dbReference type="GO" id="GO:0008270">
    <property type="term" value="F:zinc ion binding"/>
    <property type="evidence" value="ECO:0007669"/>
    <property type="project" value="UniProtKB-UniRule"/>
</dbReference>
<feature type="binding site" evidence="7">
    <location>
        <position position="333"/>
    </location>
    <ligand>
        <name>Fe(3+)</name>
        <dbReference type="ChEBI" id="CHEBI:29034"/>
    </ligand>
</feature>
<evidence type="ECO:0000256" key="4">
    <source>
        <dbReference type="ARBA" id="ARBA00022808"/>
    </source>
</evidence>
<keyword evidence="6 7" id="KW-0408">Iron</keyword>
<dbReference type="NCBIfam" id="TIGR01224">
    <property type="entry name" value="hutI"/>
    <property type="match status" value="1"/>
</dbReference>
<dbReference type="GO" id="GO:0050480">
    <property type="term" value="F:imidazolonepropionase activity"/>
    <property type="evidence" value="ECO:0007669"/>
    <property type="project" value="UniProtKB-UniRule"/>
</dbReference>
<feature type="binding site" evidence="7">
    <location>
        <position position="192"/>
    </location>
    <ligand>
        <name>4-imidazolone-5-propanoate</name>
        <dbReference type="ChEBI" id="CHEBI:77893"/>
    </ligand>
</feature>
<dbReference type="Gene3D" id="2.30.40.10">
    <property type="entry name" value="Urease, subunit C, domain 1"/>
    <property type="match status" value="1"/>
</dbReference>
<dbReference type="GO" id="GO:0005737">
    <property type="term" value="C:cytoplasm"/>
    <property type="evidence" value="ECO:0007669"/>
    <property type="project" value="UniProtKB-SubCell"/>
</dbReference>
<dbReference type="GO" id="GO:0019556">
    <property type="term" value="P:L-histidine catabolic process to glutamate and formamide"/>
    <property type="evidence" value="ECO:0007669"/>
    <property type="project" value="UniProtKB-UniRule"/>
</dbReference>
<keyword evidence="7" id="KW-0963">Cytoplasm</keyword>
<comment type="subcellular location">
    <subcellularLocation>
        <location evidence="7">Cytoplasm</location>
    </subcellularLocation>
</comment>
<keyword evidence="10" id="KW-1185">Reference proteome</keyword>
<dbReference type="HAMAP" id="MF_00372">
    <property type="entry name" value="HutI"/>
    <property type="match status" value="1"/>
</dbReference>
<feature type="binding site" evidence="7">
    <location>
        <position position="87"/>
    </location>
    <ligand>
        <name>Zn(2+)</name>
        <dbReference type="ChEBI" id="CHEBI:29105"/>
    </ligand>
</feature>
<dbReference type="GO" id="GO:0005506">
    <property type="term" value="F:iron ion binding"/>
    <property type="evidence" value="ECO:0007669"/>
    <property type="project" value="UniProtKB-UniRule"/>
</dbReference>
<evidence type="ECO:0000256" key="1">
    <source>
        <dbReference type="ARBA" id="ARBA00012864"/>
    </source>
</evidence>
<keyword evidence="4 7" id="KW-0369">Histidine metabolism</keyword>
<dbReference type="EC" id="3.5.2.7" evidence="1 7"/>
<evidence type="ECO:0000256" key="3">
    <source>
        <dbReference type="ARBA" id="ARBA00022801"/>
    </source>
</evidence>
<sequence length="428" mass="46645">MKIDYLIDNVNLVTFAQADKQGSLLGVGEDDYGSCTQAVVAIADDKIVFAGQLPGSTEDWLSSQGYDVKQRLDAGGQWLTPGLVDCHTHLVFGGNRAQEFEWRLRGESYEDIARKGGGIVSSVSHTRELSEEALLKQSEPRLLRLLEEGVTTVEIKSGYGLDTETELKMLRVARELGRRHAVTVKTTFLGAHAVPPEFKQRSHGQQCYIDYVCQDMLPEVARQELADAVDVFCEGIGFTPQQCEQVFQTAAKLGLPIKGHVEQLSDLKGAVLAAQYHALSVDHIEYLAEADVEKLQGTVAVLLPAAFYCLNEKQRPPIAALRQHNIPMAVATDLNPGTAPLASLLTAMNQVCILFGLTPAEALKGATLNGAKALGLKDVGGIQAGMAADLALWDIQHPAELAYGVNFYRPTQVWHQGRLRNSNMQEAI</sequence>
<dbReference type="Pfam" id="PF01979">
    <property type="entry name" value="Amidohydro_1"/>
    <property type="match status" value="1"/>
</dbReference>
<feature type="binding site" evidence="7">
    <location>
        <position position="89"/>
    </location>
    <ligand>
        <name>Fe(3+)</name>
        <dbReference type="ChEBI" id="CHEBI:29034"/>
    </ligand>
</feature>
<feature type="binding site" evidence="7">
    <location>
        <position position="89"/>
    </location>
    <ligand>
        <name>Zn(2+)</name>
        <dbReference type="ChEBI" id="CHEBI:29105"/>
    </ligand>
</feature>
<dbReference type="InterPro" id="IPR006680">
    <property type="entry name" value="Amidohydro-rel"/>
</dbReference>
<feature type="binding site" evidence="7">
    <location>
        <position position="260"/>
    </location>
    <ligand>
        <name>Zn(2+)</name>
        <dbReference type="ChEBI" id="CHEBI:29105"/>
    </ligand>
</feature>
<organism evidence="9 10">
    <name type="scientific">Bacterioplanes sanyensis</name>
    <dbReference type="NCBI Taxonomy" id="1249553"/>
    <lineage>
        <taxon>Bacteria</taxon>
        <taxon>Pseudomonadati</taxon>
        <taxon>Pseudomonadota</taxon>
        <taxon>Gammaproteobacteria</taxon>
        <taxon>Oceanospirillales</taxon>
        <taxon>Oceanospirillaceae</taxon>
        <taxon>Bacterioplanes</taxon>
    </lineage>
</organism>
<feature type="binding site" evidence="7">
    <location>
        <position position="260"/>
    </location>
    <ligand>
        <name>Fe(3+)</name>
        <dbReference type="ChEBI" id="CHEBI:29034"/>
    </ligand>
</feature>
<dbReference type="FunFam" id="3.20.20.140:FF:000007">
    <property type="entry name" value="Imidazolonepropionase"/>
    <property type="match status" value="1"/>
</dbReference>
<dbReference type="SUPFAM" id="SSF51556">
    <property type="entry name" value="Metallo-dependent hydrolases"/>
    <property type="match status" value="1"/>
</dbReference>
<feature type="binding site" evidence="7">
    <location>
        <position position="335"/>
    </location>
    <ligand>
        <name>N-formimidoyl-L-glutamate</name>
        <dbReference type="ChEBI" id="CHEBI:58928"/>
    </ligand>
</feature>
<dbReference type="SUPFAM" id="SSF51338">
    <property type="entry name" value="Composite domain of metallo-dependent hydrolases"/>
    <property type="match status" value="1"/>
</dbReference>
<keyword evidence="5 7" id="KW-0862">Zinc</keyword>